<dbReference type="AlphaFoldDB" id="A0A816E0M5"/>
<evidence type="ECO:0000313" key="4">
    <source>
        <dbReference type="Proteomes" id="UP000663870"/>
    </source>
</evidence>
<feature type="domain" description="F-box" evidence="1">
    <location>
        <begin position="5"/>
        <end position="52"/>
    </location>
</feature>
<dbReference type="InterPro" id="IPR036047">
    <property type="entry name" value="F-box-like_dom_sf"/>
</dbReference>
<keyword evidence="4" id="KW-1185">Reference proteome</keyword>
<reference evidence="3" key="1">
    <citation type="submission" date="2021-02" db="EMBL/GenBank/DDBJ databases">
        <authorList>
            <person name="Nowell W R."/>
        </authorList>
    </citation>
    <scope>NUCLEOTIDE SEQUENCE</scope>
</reference>
<protein>
    <recommendedName>
        <fullName evidence="1">F-box domain-containing protein</fullName>
    </recommendedName>
</protein>
<name>A0A816E0M5_9BILA</name>
<dbReference type="Proteomes" id="UP000663854">
    <property type="component" value="Unassembled WGS sequence"/>
</dbReference>
<sequence length="143" mass="16872">MKDLLVEFDDVPDEILIYIFKKLYNVEVLYSLMDVNQRLNRIVHDTIFTRDLYLLEYLPDNKTSSPLSDSILDQFCSKILPEIGHRIETLYLEQTSMKRILHVTNYPNLNNLSLFHIDSETAMALFDGKRFSLIDFMVELISY</sequence>
<evidence type="ECO:0000313" key="2">
    <source>
        <dbReference type="EMBL" id="CAF1456364.1"/>
    </source>
</evidence>
<dbReference type="InterPro" id="IPR001810">
    <property type="entry name" value="F-box_dom"/>
</dbReference>
<accession>A0A816E0M5</accession>
<evidence type="ECO:0000259" key="1">
    <source>
        <dbReference type="PROSITE" id="PS50181"/>
    </source>
</evidence>
<dbReference type="Gene3D" id="3.80.10.10">
    <property type="entry name" value="Ribonuclease Inhibitor"/>
    <property type="match status" value="1"/>
</dbReference>
<organism evidence="3 4">
    <name type="scientific">Rotaria sordida</name>
    <dbReference type="NCBI Taxonomy" id="392033"/>
    <lineage>
        <taxon>Eukaryota</taxon>
        <taxon>Metazoa</taxon>
        <taxon>Spiralia</taxon>
        <taxon>Gnathifera</taxon>
        <taxon>Rotifera</taxon>
        <taxon>Eurotatoria</taxon>
        <taxon>Bdelloidea</taxon>
        <taxon>Philodinida</taxon>
        <taxon>Philodinidae</taxon>
        <taxon>Rotaria</taxon>
    </lineage>
</organism>
<dbReference type="Pfam" id="PF12937">
    <property type="entry name" value="F-box-like"/>
    <property type="match status" value="1"/>
</dbReference>
<dbReference type="PROSITE" id="PS50181">
    <property type="entry name" value="FBOX"/>
    <property type="match status" value="1"/>
</dbReference>
<dbReference type="SUPFAM" id="SSF81383">
    <property type="entry name" value="F-box domain"/>
    <property type="match status" value="1"/>
</dbReference>
<dbReference type="Proteomes" id="UP000663870">
    <property type="component" value="Unassembled WGS sequence"/>
</dbReference>
<evidence type="ECO:0000313" key="3">
    <source>
        <dbReference type="EMBL" id="CAF1640652.1"/>
    </source>
</evidence>
<dbReference type="EMBL" id="CAJNOL010009036">
    <property type="protein sequence ID" value="CAF1640652.1"/>
    <property type="molecule type" value="Genomic_DNA"/>
</dbReference>
<gene>
    <name evidence="3" type="ORF">JXQ802_LOCUS53142</name>
    <name evidence="2" type="ORF">PYM288_LOCUS36765</name>
</gene>
<proteinExistence type="predicted"/>
<dbReference type="InterPro" id="IPR032675">
    <property type="entry name" value="LRR_dom_sf"/>
</dbReference>
<comment type="caution">
    <text evidence="3">The sequence shown here is derived from an EMBL/GenBank/DDBJ whole genome shotgun (WGS) entry which is preliminary data.</text>
</comment>
<dbReference type="EMBL" id="CAJNOH010007379">
    <property type="protein sequence ID" value="CAF1456364.1"/>
    <property type="molecule type" value="Genomic_DNA"/>
</dbReference>